<reference evidence="3" key="2">
    <citation type="submission" date="2025-09" db="UniProtKB">
        <authorList>
            <consortium name="Ensembl"/>
        </authorList>
    </citation>
    <scope>IDENTIFICATION</scope>
</reference>
<feature type="region of interest" description="Disordered" evidence="1">
    <location>
        <begin position="184"/>
        <end position="208"/>
    </location>
</feature>
<dbReference type="Ensembl" id="ENSPCET00000000666.1">
    <property type="protein sequence ID" value="ENSPCEP00000000648.1"/>
    <property type="gene ID" value="ENSPCEG00000000560.1"/>
</dbReference>
<sequence>LAGPSRAEPRACSCLCLGATPGRHLCSSGPSEPPGAGRTAAMGAGGAAATPGPGPGDPSSLAPQPEPARPSPGPAADCAFAASLVLLAAGIVLVVAAYAAPREARPDPAVPAREMERLQQRYARLGSRLDQCILAGLALLTLGGLLLSALLLASLCGAGPGWGRGGGAPRKTYGSIHLRLRQLPGDGAQPLVEDEGLPGAEDSRTPPA</sequence>
<dbReference type="InterPro" id="IPR029695">
    <property type="entry name" value="TMEM74-like"/>
</dbReference>
<name>A0A8C8R6D2_9SAUR</name>
<evidence type="ECO:0000313" key="4">
    <source>
        <dbReference type="Proteomes" id="UP000694393"/>
    </source>
</evidence>
<proteinExistence type="predicted"/>
<protein>
    <submittedName>
        <fullName evidence="3">Transmembrane protein 74B</fullName>
    </submittedName>
</protein>
<organism evidence="3 4">
    <name type="scientific">Pelusios castaneus</name>
    <name type="common">West African mud turtle</name>
    <dbReference type="NCBI Taxonomy" id="367368"/>
    <lineage>
        <taxon>Eukaryota</taxon>
        <taxon>Metazoa</taxon>
        <taxon>Chordata</taxon>
        <taxon>Craniata</taxon>
        <taxon>Vertebrata</taxon>
        <taxon>Euteleostomi</taxon>
        <taxon>Archelosauria</taxon>
        <taxon>Testudinata</taxon>
        <taxon>Testudines</taxon>
        <taxon>Pleurodira</taxon>
        <taxon>Pelomedusidae</taxon>
        <taxon>Pelusios</taxon>
    </lineage>
</organism>
<reference evidence="3" key="1">
    <citation type="submission" date="2025-08" db="UniProtKB">
        <authorList>
            <consortium name="Ensembl"/>
        </authorList>
    </citation>
    <scope>IDENTIFICATION</scope>
</reference>
<dbReference type="AlphaFoldDB" id="A0A8C8R6D2"/>
<dbReference type="PANTHER" id="PTHR16125">
    <property type="entry name" value="TRANSMEMBRANE PROTEIN 74"/>
    <property type="match status" value="1"/>
</dbReference>
<evidence type="ECO:0000256" key="2">
    <source>
        <dbReference type="SAM" id="Phobius"/>
    </source>
</evidence>
<feature type="compositionally biased region" description="Pro residues" evidence="1">
    <location>
        <begin position="64"/>
        <end position="73"/>
    </location>
</feature>
<feature type="transmembrane region" description="Helical" evidence="2">
    <location>
        <begin position="133"/>
        <end position="155"/>
    </location>
</feature>
<keyword evidence="2" id="KW-1133">Transmembrane helix</keyword>
<dbReference type="PANTHER" id="PTHR16125:SF4">
    <property type="entry name" value="TRANSMEMBRANE PROTEIN 74B"/>
    <property type="match status" value="1"/>
</dbReference>
<evidence type="ECO:0000256" key="1">
    <source>
        <dbReference type="SAM" id="MobiDB-lite"/>
    </source>
</evidence>
<keyword evidence="2" id="KW-0812">Transmembrane</keyword>
<dbReference type="Proteomes" id="UP000694393">
    <property type="component" value="Unplaced"/>
</dbReference>
<keyword evidence="4" id="KW-1185">Reference proteome</keyword>
<feature type="compositionally biased region" description="Low complexity" evidence="1">
    <location>
        <begin position="34"/>
        <end position="63"/>
    </location>
</feature>
<feature type="region of interest" description="Disordered" evidence="1">
    <location>
        <begin position="25"/>
        <end position="74"/>
    </location>
</feature>
<feature type="transmembrane region" description="Helical" evidence="2">
    <location>
        <begin position="78"/>
        <end position="100"/>
    </location>
</feature>
<evidence type="ECO:0000313" key="3">
    <source>
        <dbReference type="Ensembl" id="ENSPCEP00000000648.1"/>
    </source>
</evidence>
<accession>A0A8C8R6D2</accession>
<keyword evidence="2" id="KW-0472">Membrane</keyword>